<dbReference type="GO" id="GO:0070916">
    <property type="term" value="C:inositol phosphoceramide synthase complex"/>
    <property type="evidence" value="ECO:0007669"/>
    <property type="project" value="TreeGrafter"/>
</dbReference>
<protein>
    <submittedName>
        <fullName evidence="8">Related to Inositol phosphorylceramide synthase catalytic subunit AUR1</fullName>
    </submittedName>
</protein>
<evidence type="ECO:0000313" key="8">
    <source>
        <dbReference type="EMBL" id="SSD61220.1"/>
    </source>
</evidence>
<evidence type="ECO:0000313" key="9">
    <source>
        <dbReference type="Proteomes" id="UP000262825"/>
    </source>
</evidence>
<keyword evidence="3 6" id="KW-1133">Transmembrane helix</keyword>
<feature type="transmembrane region" description="Helical" evidence="6">
    <location>
        <begin position="76"/>
        <end position="109"/>
    </location>
</feature>
<keyword evidence="2 6" id="KW-0812">Transmembrane</keyword>
<evidence type="ECO:0000259" key="7">
    <source>
        <dbReference type="SMART" id="SM00014"/>
    </source>
</evidence>
<dbReference type="VEuPathDB" id="FungiDB:SCODWIG_02981"/>
<organism evidence="8 9">
    <name type="scientific">Saccharomycodes ludwigii</name>
    <dbReference type="NCBI Taxonomy" id="36035"/>
    <lineage>
        <taxon>Eukaryota</taxon>
        <taxon>Fungi</taxon>
        <taxon>Dikarya</taxon>
        <taxon>Ascomycota</taxon>
        <taxon>Saccharomycotina</taxon>
        <taxon>Saccharomycetes</taxon>
        <taxon>Saccharomycodales</taxon>
        <taxon>Saccharomycodaceae</taxon>
        <taxon>Saccharomycodes</taxon>
    </lineage>
</organism>
<dbReference type="AlphaFoldDB" id="A0A376BAQ8"/>
<evidence type="ECO:0000256" key="5">
    <source>
        <dbReference type="SAM" id="MobiDB-lite"/>
    </source>
</evidence>
<dbReference type="InterPro" id="IPR036938">
    <property type="entry name" value="PAP2/HPO_sf"/>
</dbReference>
<dbReference type="SUPFAM" id="SSF48317">
    <property type="entry name" value="Acid phosphatase/Vanadium-dependent haloperoxidase"/>
    <property type="match status" value="1"/>
</dbReference>
<reference evidence="9" key="1">
    <citation type="submission" date="2018-06" db="EMBL/GenBank/DDBJ databases">
        <authorList>
            <person name="Guldener U."/>
        </authorList>
    </citation>
    <scope>NUCLEOTIDE SEQUENCE [LARGE SCALE GENOMIC DNA]</scope>
    <source>
        <strain evidence="9">UTAD17</strain>
    </source>
</reference>
<keyword evidence="9" id="KW-1185">Reference proteome</keyword>
<dbReference type="InterPro" id="IPR052185">
    <property type="entry name" value="IPC_Synthase-Related"/>
</dbReference>
<dbReference type="InterPro" id="IPR000326">
    <property type="entry name" value="PAP2/HPO"/>
</dbReference>
<dbReference type="Proteomes" id="UP000262825">
    <property type="component" value="Unassembled WGS sequence"/>
</dbReference>
<evidence type="ECO:0000256" key="4">
    <source>
        <dbReference type="ARBA" id="ARBA00023136"/>
    </source>
</evidence>
<sequence>MNIIKKKMNAVKQYFLKDRVNNCKVGGLETSLNPMQNLKALQNHTFTTKEIIHYSFLSSVWIFVFFLNPAPLLGKLLFYIMLCTLFIIPLTSQFFFSALPILTWLGLYFTSATFNNSYRRPISVKALPAVETILYGDNLSDILANSTNHFFDILAWIPYGLFHFGAPFVVAIILFLFGPPRLLRGYAFAFGYMNLIGVIIQSLFPSASPWYKNLYGIQPANYGMKGSPGGLRRIDEILGIDLYSTAFANSAVIFGALPSLHSGCATMEALFFSYVFPKLRPVFIFYVCWLWWSTMYLTHHYFVDLVAGATLSFTIFQYTKYHHLPKIINDPSLVNSASNIAKKIFHSRWAYSDLKYNNMYELDPLSRGSTILNGGISNDLEIQDLSGLTPNEIIEMNNFNNTTGGKNVASNTNSPFRVQTPMTQTSSSTVPSLFDAASIGSRSRSSETSYEDDVEREAMSNSTTLMPSVPVISMSGHSGTTAGNASTLSNSNSNSKTSISNLIGNFTGVAGNNNGKLFLKKD</sequence>
<accession>A0A376BAQ8</accession>
<evidence type="ECO:0000256" key="2">
    <source>
        <dbReference type="ARBA" id="ARBA00022692"/>
    </source>
</evidence>
<feature type="transmembrane region" description="Helical" evidence="6">
    <location>
        <begin position="153"/>
        <end position="178"/>
    </location>
</feature>
<dbReference type="GO" id="GO:0006676">
    <property type="term" value="P:mannosyl diphosphorylinositol ceramide metabolic process"/>
    <property type="evidence" value="ECO:0007669"/>
    <property type="project" value="TreeGrafter"/>
</dbReference>
<evidence type="ECO:0000256" key="3">
    <source>
        <dbReference type="ARBA" id="ARBA00022989"/>
    </source>
</evidence>
<evidence type="ECO:0000256" key="1">
    <source>
        <dbReference type="ARBA" id="ARBA00004141"/>
    </source>
</evidence>
<dbReference type="SMART" id="SM00014">
    <property type="entry name" value="acidPPc"/>
    <property type="match status" value="1"/>
</dbReference>
<feature type="domain" description="Phosphatidic acid phosphatase type 2/haloperoxidase" evidence="7">
    <location>
        <begin position="183"/>
        <end position="320"/>
    </location>
</feature>
<dbReference type="OrthoDB" id="5784at2759"/>
<dbReference type="Gene3D" id="1.20.144.10">
    <property type="entry name" value="Phosphatidic acid phosphatase type 2/haloperoxidase"/>
    <property type="match status" value="1"/>
</dbReference>
<comment type="subcellular location">
    <subcellularLocation>
        <location evidence="1">Membrane</location>
        <topology evidence="1">Multi-pass membrane protein</topology>
    </subcellularLocation>
</comment>
<dbReference type="PANTHER" id="PTHR31310:SF11">
    <property type="entry name" value="INOSITOL PHOSPHORYLCERAMIDE SYNTHASE CATALYTIC SUBUNIT AUR1"/>
    <property type="match status" value="1"/>
</dbReference>
<evidence type="ECO:0000256" key="6">
    <source>
        <dbReference type="SAM" id="Phobius"/>
    </source>
</evidence>
<dbReference type="CDD" id="cd03386">
    <property type="entry name" value="PAP2_Aur1_like"/>
    <property type="match status" value="1"/>
</dbReference>
<keyword evidence="4 6" id="KW-0472">Membrane</keyword>
<feature type="transmembrane region" description="Helical" evidence="6">
    <location>
        <begin position="269"/>
        <end position="292"/>
    </location>
</feature>
<dbReference type="GO" id="GO:0016020">
    <property type="term" value="C:membrane"/>
    <property type="evidence" value="ECO:0007669"/>
    <property type="project" value="UniProtKB-SubCell"/>
</dbReference>
<dbReference type="EMBL" id="UFAJ01000610">
    <property type="protein sequence ID" value="SSD61220.1"/>
    <property type="molecule type" value="Genomic_DNA"/>
</dbReference>
<feature type="transmembrane region" description="Helical" evidence="6">
    <location>
        <begin position="51"/>
        <end position="69"/>
    </location>
</feature>
<proteinExistence type="predicted"/>
<dbReference type="PANTHER" id="PTHR31310">
    <property type="match status" value="1"/>
</dbReference>
<feature type="transmembrane region" description="Helical" evidence="6">
    <location>
        <begin position="185"/>
        <end position="204"/>
    </location>
</feature>
<feature type="region of interest" description="Disordered" evidence="5">
    <location>
        <begin position="437"/>
        <end position="460"/>
    </location>
</feature>
<dbReference type="Pfam" id="PF14378">
    <property type="entry name" value="PAP2_3"/>
    <property type="match status" value="1"/>
</dbReference>
<name>A0A376BAQ8_9ASCO</name>
<gene>
    <name evidence="8" type="ORF">SCODWIG_02981</name>
</gene>
<dbReference type="GO" id="GO:0030148">
    <property type="term" value="P:sphingolipid biosynthetic process"/>
    <property type="evidence" value="ECO:0007669"/>
    <property type="project" value="TreeGrafter"/>
</dbReference>
<dbReference type="InterPro" id="IPR026841">
    <property type="entry name" value="Aur1/Ipt1"/>
</dbReference>